<dbReference type="Proteomes" id="UP000789366">
    <property type="component" value="Unassembled WGS sequence"/>
</dbReference>
<evidence type="ECO:0000313" key="1">
    <source>
        <dbReference type="EMBL" id="CAG8492133.1"/>
    </source>
</evidence>
<protein>
    <submittedName>
        <fullName evidence="1">12481_t:CDS:1</fullName>
    </submittedName>
</protein>
<gene>
    <name evidence="1" type="ORF">SPELUC_LOCUS2605</name>
</gene>
<comment type="caution">
    <text evidence="1">The sequence shown here is derived from an EMBL/GenBank/DDBJ whole genome shotgun (WGS) entry which is preliminary data.</text>
</comment>
<reference evidence="1" key="1">
    <citation type="submission" date="2021-06" db="EMBL/GenBank/DDBJ databases">
        <authorList>
            <person name="Kallberg Y."/>
            <person name="Tangrot J."/>
            <person name="Rosling A."/>
        </authorList>
    </citation>
    <scope>NUCLEOTIDE SEQUENCE</scope>
    <source>
        <strain evidence="1">28 12/20/2015</strain>
    </source>
</reference>
<dbReference type="EMBL" id="CAJVPW010001793">
    <property type="protein sequence ID" value="CAG8492133.1"/>
    <property type="molecule type" value="Genomic_DNA"/>
</dbReference>
<accession>A0ACA9KTB1</accession>
<evidence type="ECO:0000313" key="2">
    <source>
        <dbReference type="Proteomes" id="UP000789366"/>
    </source>
</evidence>
<keyword evidence="2" id="KW-1185">Reference proteome</keyword>
<proteinExistence type="predicted"/>
<name>A0ACA9KTB1_9GLOM</name>
<sequence>MTENMVTSAALQIIALGFLNNRNVNVQEIITECRRYIPVNGYQIMVHLVIPLCHSRDINDSVIIRQVASFIWMRATPIEKTYFIGIAER</sequence>
<organism evidence="1 2">
    <name type="scientific">Cetraspora pellucida</name>
    <dbReference type="NCBI Taxonomy" id="1433469"/>
    <lineage>
        <taxon>Eukaryota</taxon>
        <taxon>Fungi</taxon>
        <taxon>Fungi incertae sedis</taxon>
        <taxon>Mucoromycota</taxon>
        <taxon>Glomeromycotina</taxon>
        <taxon>Glomeromycetes</taxon>
        <taxon>Diversisporales</taxon>
        <taxon>Gigasporaceae</taxon>
        <taxon>Cetraspora</taxon>
    </lineage>
</organism>